<dbReference type="PROSITE" id="PS00086">
    <property type="entry name" value="CYTOCHROME_P450"/>
    <property type="match status" value="1"/>
</dbReference>
<evidence type="ECO:0000313" key="9">
    <source>
        <dbReference type="Proteomes" id="UP000191612"/>
    </source>
</evidence>
<evidence type="ECO:0008006" key="10">
    <source>
        <dbReference type="Google" id="ProtNLM"/>
    </source>
</evidence>
<dbReference type="PANTHER" id="PTHR24291">
    <property type="entry name" value="CYTOCHROME P450 FAMILY 4"/>
    <property type="match status" value="1"/>
</dbReference>
<keyword evidence="5 6" id="KW-0349">Heme</keyword>
<proteinExistence type="inferred from homology"/>
<keyword evidence="6" id="KW-0503">Monooxygenase</keyword>
<keyword evidence="2 5" id="KW-0479">Metal-binding</keyword>
<gene>
    <name evidence="8" type="ORF">PENSOL_c030G04412</name>
</gene>
<evidence type="ECO:0000256" key="3">
    <source>
        <dbReference type="ARBA" id="ARBA00023002"/>
    </source>
</evidence>
<evidence type="ECO:0000256" key="1">
    <source>
        <dbReference type="ARBA" id="ARBA00010617"/>
    </source>
</evidence>
<dbReference type="GO" id="GO:0043386">
    <property type="term" value="P:mycotoxin biosynthetic process"/>
    <property type="evidence" value="ECO:0007669"/>
    <property type="project" value="UniProtKB-ARBA"/>
</dbReference>
<dbReference type="Proteomes" id="UP000191612">
    <property type="component" value="Unassembled WGS sequence"/>
</dbReference>
<dbReference type="InterPro" id="IPR001128">
    <property type="entry name" value="Cyt_P450"/>
</dbReference>
<dbReference type="PANTHER" id="PTHR24291:SF167">
    <property type="entry name" value="CYTOCHROME P450 MONOOXYGENASE GLIC"/>
    <property type="match status" value="1"/>
</dbReference>
<comment type="similarity">
    <text evidence="1 6">Belongs to the cytochrome P450 family.</text>
</comment>
<accession>A0A1V6QXJ3</accession>
<evidence type="ECO:0000313" key="8">
    <source>
        <dbReference type="EMBL" id="OQD93752.1"/>
    </source>
</evidence>
<reference evidence="9" key="1">
    <citation type="journal article" date="2017" name="Nat. Microbiol.">
        <title>Global analysis of biosynthetic gene clusters reveals vast potential of secondary metabolite production in Penicillium species.</title>
        <authorList>
            <person name="Nielsen J.C."/>
            <person name="Grijseels S."/>
            <person name="Prigent S."/>
            <person name="Ji B."/>
            <person name="Dainat J."/>
            <person name="Nielsen K.F."/>
            <person name="Frisvad J.C."/>
            <person name="Workman M."/>
            <person name="Nielsen J."/>
        </authorList>
    </citation>
    <scope>NUCLEOTIDE SEQUENCE [LARGE SCALE GENOMIC DNA]</scope>
    <source>
        <strain evidence="9">IBT 29525</strain>
    </source>
</reference>
<evidence type="ECO:0000256" key="7">
    <source>
        <dbReference type="SAM" id="Phobius"/>
    </source>
</evidence>
<keyword evidence="7" id="KW-0472">Membrane</keyword>
<sequence length="510" mass="58387">MSIVSWVSLALVLGGLYYGIRIYGLWILETTVSLYLETFNSGVSSQGKPISGPKWEFPNGTVIERFLNGRVNSEKWRQYGPVYRIWSGPHPEIVITTPEDLKYFTSDSNDHGKPPNSNMGWFLGELLGQCMGLLGGQDWKRVRRIFNPPFTHTAAVNQIEVIENAARKYVEELPLTTGNSQMTSTEKTGRSFTVPVVKTFTKFPYFLTAQSIYGPMTEKEEQMLWTVTETRLSLNLYMFGGGPYRFERGAKGFDSAAVQKLREYNREWHDFNAGMMKVRRARGERTAIVSYWEEYEKGNLTLEELLHTLDELLMVNLDVFTQVITWFITLVADHEEIKQELRDEVMANKDNILGYLAETDTHLHRCFYESMRIRPFTIFTIGECASTVKNFNGILINPNTQVLVDVLGINIRNPFWGTNSETFNPSRFKTIKQSDLRYNLHVFGFGSRKCMGQYLAGHIAKALVVHLFHQYEVLVSDGRDGANYDTDKSSWTPKADASLQLTRRDVLESI</sequence>
<evidence type="ECO:0000256" key="5">
    <source>
        <dbReference type="PIRSR" id="PIRSR602401-1"/>
    </source>
</evidence>
<dbReference type="SUPFAM" id="SSF48264">
    <property type="entry name" value="Cytochrome P450"/>
    <property type="match status" value="1"/>
</dbReference>
<keyword evidence="7" id="KW-1133">Transmembrane helix</keyword>
<dbReference type="Gene3D" id="1.10.630.10">
    <property type="entry name" value="Cytochrome P450"/>
    <property type="match status" value="1"/>
</dbReference>
<dbReference type="GO" id="GO:0005506">
    <property type="term" value="F:iron ion binding"/>
    <property type="evidence" value="ECO:0007669"/>
    <property type="project" value="InterPro"/>
</dbReference>
<dbReference type="InterPro" id="IPR002401">
    <property type="entry name" value="Cyt_P450_E_grp-I"/>
</dbReference>
<comment type="caution">
    <text evidence="8">The sequence shown here is derived from an EMBL/GenBank/DDBJ whole genome shotgun (WGS) entry which is preliminary data.</text>
</comment>
<feature type="transmembrane region" description="Helical" evidence="7">
    <location>
        <begin position="6"/>
        <end position="28"/>
    </location>
</feature>
<keyword evidence="7" id="KW-0812">Transmembrane</keyword>
<organism evidence="8 9">
    <name type="scientific">Penicillium solitum</name>
    <dbReference type="NCBI Taxonomy" id="60172"/>
    <lineage>
        <taxon>Eukaryota</taxon>
        <taxon>Fungi</taxon>
        <taxon>Dikarya</taxon>
        <taxon>Ascomycota</taxon>
        <taxon>Pezizomycotina</taxon>
        <taxon>Eurotiomycetes</taxon>
        <taxon>Eurotiomycetidae</taxon>
        <taxon>Eurotiales</taxon>
        <taxon>Aspergillaceae</taxon>
        <taxon>Penicillium</taxon>
    </lineage>
</organism>
<comment type="cofactor">
    <cofactor evidence="5">
        <name>heme</name>
        <dbReference type="ChEBI" id="CHEBI:30413"/>
    </cofactor>
</comment>
<dbReference type="GO" id="GO:0016705">
    <property type="term" value="F:oxidoreductase activity, acting on paired donors, with incorporation or reduction of molecular oxygen"/>
    <property type="evidence" value="ECO:0007669"/>
    <property type="project" value="InterPro"/>
</dbReference>
<dbReference type="Pfam" id="PF00067">
    <property type="entry name" value="p450"/>
    <property type="match status" value="1"/>
</dbReference>
<dbReference type="AlphaFoldDB" id="A0A1V6QXJ3"/>
<feature type="binding site" description="axial binding residue" evidence="5">
    <location>
        <position position="450"/>
    </location>
    <ligand>
        <name>heme</name>
        <dbReference type="ChEBI" id="CHEBI:30413"/>
    </ligand>
    <ligandPart>
        <name>Fe</name>
        <dbReference type="ChEBI" id="CHEBI:18248"/>
    </ligandPart>
</feature>
<dbReference type="InterPro" id="IPR050196">
    <property type="entry name" value="Cytochrome_P450_Monoox"/>
</dbReference>
<evidence type="ECO:0000256" key="4">
    <source>
        <dbReference type="ARBA" id="ARBA00023004"/>
    </source>
</evidence>
<dbReference type="PRINTS" id="PR00463">
    <property type="entry name" value="EP450I"/>
</dbReference>
<keyword evidence="9" id="KW-1185">Reference proteome</keyword>
<dbReference type="CDD" id="cd20615">
    <property type="entry name" value="CYP_GliC-like"/>
    <property type="match status" value="1"/>
</dbReference>
<evidence type="ECO:0000256" key="6">
    <source>
        <dbReference type="RuleBase" id="RU000461"/>
    </source>
</evidence>
<protein>
    <recommendedName>
        <fullName evidence="10">Cytochrome P450 monooxygenase</fullName>
    </recommendedName>
</protein>
<keyword evidence="3 6" id="KW-0560">Oxidoreductase</keyword>
<dbReference type="InterPro" id="IPR017972">
    <property type="entry name" value="Cyt_P450_CS"/>
</dbReference>
<keyword evidence="4 5" id="KW-0408">Iron</keyword>
<dbReference type="GO" id="GO:0020037">
    <property type="term" value="F:heme binding"/>
    <property type="evidence" value="ECO:0007669"/>
    <property type="project" value="InterPro"/>
</dbReference>
<dbReference type="GO" id="GO:0004497">
    <property type="term" value="F:monooxygenase activity"/>
    <property type="evidence" value="ECO:0007669"/>
    <property type="project" value="UniProtKB-KW"/>
</dbReference>
<name>A0A1V6QXJ3_9EURO</name>
<dbReference type="STRING" id="60172.A0A1V6QXJ3"/>
<dbReference type="InterPro" id="IPR036396">
    <property type="entry name" value="Cyt_P450_sf"/>
</dbReference>
<dbReference type="EMBL" id="MDYO01000030">
    <property type="protein sequence ID" value="OQD93752.1"/>
    <property type="molecule type" value="Genomic_DNA"/>
</dbReference>
<evidence type="ECO:0000256" key="2">
    <source>
        <dbReference type="ARBA" id="ARBA00022723"/>
    </source>
</evidence>